<comment type="caution">
    <text evidence="1">The sequence shown here is derived from an EMBL/GenBank/DDBJ whole genome shotgun (WGS) entry which is preliminary data.</text>
</comment>
<dbReference type="PANTHER" id="PTHR46880:SF8">
    <property type="entry name" value="E3 SUMO-PROTEIN LIGASE KIAA1586"/>
    <property type="match status" value="1"/>
</dbReference>
<evidence type="ECO:0000313" key="1">
    <source>
        <dbReference type="EMBL" id="CAK6949836.1"/>
    </source>
</evidence>
<dbReference type="EMBL" id="CAWUFR010000002">
    <property type="protein sequence ID" value="CAK6949836.1"/>
    <property type="molecule type" value="Genomic_DNA"/>
</dbReference>
<accession>A0AAV1MS53</accession>
<dbReference type="Proteomes" id="UP001314229">
    <property type="component" value="Unassembled WGS sequence"/>
</dbReference>
<dbReference type="AlphaFoldDB" id="A0AAV1MS53"/>
<reference evidence="1 2" key="1">
    <citation type="submission" date="2024-01" db="EMBL/GenBank/DDBJ databases">
        <authorList>
            <person name="Alioto T."/>
            <person name="Alioto T."/>
            <person name="Gomez Garrido J."/>
        </authorList>
    </citation>
    <scope>NUCLEOTIDE SEQUENCE [LARGE SCALE GENOMIC DNA]</scope>
</reference>
<sequence>MATREGSETAGGKVKKKRVSFKVEWLSQYMNTDEGTLVKLGDIFSFSTETGVVCKTCSDANVKGEFSEGKVWSDWKLDYLNRHVGTKGHLHAVNTVKRRKQGLGIGSLLQESAEERQKRNELSLKKKEENDVNCKTVFGGIVQLKACTAHDLVKAITDFYSSQELDLQKMVMLTSDGASVMLGKHNGVAALLKQQIPHLTEQHCVAHREDLGIDDAWKDVPLMRDVETLLRTIYSIFSRSSVKKCKFRELAEVLNEETLSFRPLNEVRWLSRQQAVNAVLRNYTVLKEYCRAQASDNGDPVAKYCYKKLSDPKYKVTLTALGDVLRELANLCLSLQRRNLTVMEGHCYASAKIEKLHAQYLENTPQWSDRVMEVIRASEADGDITKDITQFISKLCDHSDARFPVDGLKEWSAFDIEVLCTDVSFDYGTTDIAMLAQKYETILHPESMDDIKHEYADFKYIVKQKHKQGSIKTFSDMVAATLRCEELKEVSQLVDICDTFQASSADCERGFSLMNRIKTKSRNRLEVTHLDQLMRIKSRQEEDGAAISVDKVYNHWRSEKDRREK</sequence>
<gene>
    <name evidence="1" type="ORF">FSCOSCO3_A010077</name>
</gene>
<dbReference type="InterPro" id="IPR012337">
    <property type="entry name" value="RNaseH-like_sf"/>
</dbReference>
<proteinExistence type="predicted"/>
<organism evidence="1 2">
    <name type="scientific">Scomber scombrus</name>
    <name type="common">Atlantic mackerel</name>
    <name type="synonym">Scomber vernalis</name>
    <dbReference type="NCBI Taxonomy" id="13677"/>
    <lineage>
        <taxon>Eukaryota</taxon>
        <taxon>Metazoa</taxon>
        <taxon>Chordata</taxon>
        <taxon>Craniata</taxon>
        <taxon>Vertebrata</taxon>
        <taxon>Euteleostomi</taxon>
        <taxon>Actinopterygii</taxon>
        <taxon>Neopterygii</taxon>
        <taxon>Teleostei</taxon>
        <taxon>Neoteleostei</taxon>
        <taxon>Acanthomorphata</taxon>
        <taxon>Pelagiaria</taxon>
        <taxon>Scombriformes</taxon>
        <taxon>Scombridae</taxon>
        <taxon>Scomber</taxon>
    </lineage>
</organism>
<dbReference type="SUPFAM" id="SSF53098">
    <property type="entry name" value="Ribonuclease H-like"/>
    <property type="match status" value="1"/>
</dbReference>
<name>A0AAV1MS53_SCOSC</name>
<evidence type="ECO:0000313" key="2">
    <source>
        <dbReference type="Proteomes" id="UP001314229"/>
    </source>
</evidence>
<protein>
    <submittedName>
        <fullName evidence="1">Zinc finger protein 862-like</fullName>
    </submittedName>
</protein>
<keyword evidence="2" id="KW-1185">Reference proteome</keyword>
<dbReference type="PANTHER" id="PTHR46880">
    <property type="entry name" value="RAS-ASSOCIATING DOMAIN-CONTAINING PROTEIN"/>
    <property type="match status" value="1"/>
</dbReference>